<dbReference type="EMBL" id="LUGG01000009">
    <property type="protein sequence ID" value="OBZ72426.1"/>
    <property type="molecule type" value="Genomic_DNA"/>
</dbReference>
<feature type="compositionally biased region" description="Acidic residues" evidence="2">
    <location>
        <begin position="177"/>
        <end position="228"/>
    </location>
</feature>
<proteinExistence type="predicted"/>
<feature type="region of interest" description="Disordered" evidence="2">
    <location>
        <begin position="174"/>
        <end position="228"/>
    </location>
</feature>
<feature type="compositionally biased region" description="Polar residues" evidence="2">
    <location>
        <begin position="460"/>
        <end position="469"/>
    </location>
</feature>
<feature type="region of interest" description="Disordered" evidence="2">
    <location>
        <begin position="459"/>
        <end position="478"/>
    </location>
</feature>
<dbReference type="AlphaFoldDB" id="A0A1C7M7R7"/>
<dbReference type="Proteomes" id="UP000092993">
    <property type="component" value="Unassembled WGS sequence"/>
</dbReference>
<gene>
    <name evidence="3" type="ORF">A0H81_08000</name>
</gene>
<evidence type="ECO:0000313" key="3">
    <source>
        <dbReference type="EMBL" id="OBZ72426.1"/>
    </source>
</evidence>
<feature type="coiled-coil region" evidence="1">
    <location>
        <begin position="658"/>
        <end position="685"/>
    </location>
</feature>
<evidence type="ECO:0000256" key="2">
    <source>
        <dbReference type="SAM" id="MobiDB-lite"/>
    </source>
</evidence>
<feature type="compositionally biased region" description="Polar residues" evidence="2">
    <location>
        <begin position="351"/>
        <end position="361"/>
    </location>
</feature>
<sequence>MAYRPELAPRVWYPRCSSAMFPGGHISFEISTQTSNSSRVQNHRYPRNMNAAAQQPKVKDVVCGDPSRWTTEQLLSYILSSGRPRADKLFVIVRKHRLYGESFINLEHEELCDLTEDTELQADIRALAGHLRHHIALRVLAPRKPRVWKIFDDVSYGPEDIATAHAAIAALSSATDDGQDAGEIPDFDYTSAEEDNRDAEDTDDHVEEDDSDIDVESGGHDDDDDADQGQDVRIASFIHARLPRAFAYTDVESDLEGVDENERRSGDERYDEAGKSGTSKIHPSNGMNCTEADVRAQVVPTQCSNTPTSWPPDVEAQEVSHEHLDAHHGDLQAQTLADIRGHGEDHRRPTLGQSNANTAEVSQRVSIYSIPPELNATSTAPPEDGDDFGPFEVPIVSVSGDDDTHLDTTSPSVVSSGFGVGSDVDEISDDGSFCSWESAEFLREGQEISITPVGMIQGVSPRSNNENTGNGDGNSLGLRVHAESDLGQDDEKLNSALPGARHDNAENNGVVSRSRSLPDIRVPHVTHSSAPARYSWELIHFPILQPAGSLTQDMFSSISSHVQPSGHDDLVWSPTSFTSSPTIRPSARIFRDDSTWGERTLWAPGGRRGWAPHEYAKSPYTVTRDDPLLSPSAASVGARRSLSDASVQTDTPPDLRIEAQLRREVRELQNQLDTLSQTVRRSEVVPYTVENDWDMWPYGRPF</sequence>
<evidence type="ECO:0000313" key="4">
    <source>
        <dbReference type="Proteomes" id="UP000092993"/>
    </source>
</evidence>
<keyword evidence="4" id="KW-1185">Reference proteome</keyword>
<keyword evidence="1" id="KW-0175">Coiled coil</keyword>
<feature type="compositionally biased region" description="Polar residues" evidence="2">
    <location>
        <begin position="276"/>
        <end position="286"/>
    </location>
</feature>
<accession>A0A1C7M7R7</accession>
<organism evidence="3 4">
    <name type="scientific">Grifola frondosa</name>
    <name type="common">Maitake</name>
    <name type="synonym">Polyporus frondosus</name>
    <dbReference type="NCBI Taxonomy" id="5627"/>
    <lineage>
        <taxon>Eukaryota</taxon>
        <taxon>Fungi</taxon>
        <taxon>Dikarya</taxon>
        <taxon>Basidiomycota</taxon>
        <taxon>Agaricomycotina</taxon>
        <taxon>Agaricomycetes</taxon>
        <taxon>Polyporales</taxon>
        <taxon>Grifolaceae</taxon>
        <taxon>Grifola</taxon>
    </lineage>
</organism>
<feature type="region of interest" description="Disordered" evidence="2">
    <location>
        <begin position="342"/>
        <end position="361"/>
    </location>
</feature>
<protein>
    <submittedName>
        <fullName evidence="3">Uncharacterized protein</fullName>
    </submittedName>
</protein>
<comment type="caution">
    <text evidence="3">The sequence shown here is derived from an EMBL/GenBank/DDBJ whole genome shotgun (WGS) entry which is preliminary data.</text>
</comment>
<feature type="compositionally biased region" description="Basic and acidic residues" evidence="2">
    <location>
        <begin position="260"/>
        <end position="274"/>
    </location>
</feature>
<reference evidence="3 4" key="1">
    <citation type="submission" date="2016-03" db="EMBL/GenBank/DDBJ databases">
        <title>Whole genome sequencing of Grifola frondosa 9006-11.</title>
        <authorList>
            <person name="Min B."/>
            <person name="Park H."/>
            <person name="Kim J.-G."/>
            <person name="Cho H."/>
            <person name="Oh Y.-L."/>
            <person name="Kong W.-S."/>
            <person name="Choi I.-G."/>
        </authorList>
    </citation>
    <scope>NUCLEOTIDE SEQUENCE [LARGE SCALE GENOMIC DNA]</scope>
    <source>
        <strain evidence="3 4">9006-11</strain>
    </source>
</reference>
<feature type="region of interest" description="Disordered" evidence="2">
    <location>
        <begin position="622"/>
        <end position="653"/>
    </location>
</feature>
<feature type="region of interest" description="Disordered" evidence="2">
    <location>
        <begin position="253"/>
        <end position="286"/>
    </location>
</feature>
<evidence type="ECO:0000256" key="1">
    <source>
        <dbReference type="SAM" id="Coils"/>
    </source>
</evidence>
<name>A0A1C7M7R7_GRIFR</name>